<dbReference type="RefSeq" id="WP_306729005.1">
    <property type="nucleotide sequence ID" value="NZ_JAVDDT010000008.1"/>
</dbReference>
<organism evidence="2 3">
    <name type="scientific">Natronospira bacteriovora</name>
    <dbReference type="NCBI Taxonomy" id="3069753"/>
    <lineage>
        <taxon>Bacteria</taxon>
        <taxon>Pseudomonadati</taxon>
        <taxon>Pseudomonadota</taxon>
        <taxon>Gammaproteobacteria</taxon>
        <taxon>Natronospirales</taxon>
        <taxon>Natronospiraceae</taxon>
        <taxon>Natronospira</taxon>
    </lineage>
</organism>
<dbReference type="PANTHER" id="PTHR31876:SF26">
    <property type="entry name" value="PROTEIN LIKE COV 2"/>
    <property type="match status" value="1"/>
</dbReference>
<feature type="transmembrane region" description="Helical" evidence="1">
    <location>
        <begin position="7"/>
        <end position="32"/>
    </location>
</feature>
<dbReference type="InterPro" id="IPR007462">
    <property type="entry name" value="COV1-like"/>
</dbReference>
<reference evidence="2 3" key="1">
    <citation type="submission" date="2023-08" db="EMBL/GenBank/DDBJ databases">
        <title>Whole-genome sequencing of halo(alkali)philic microorganisms from hypersaline lakes.</title>
        <authorList>
            <person name="Sorokin D.Y."/>
            <person name="Abbas B."/>
            <person name="Merkel A.Y."/>
        </authorList>
    </citation>
    <scope>NUCLEOTIDE SEQUENCE [LARGE SCALE GENOMIC DNA]</scope>
    <source>
        <strain evidence="2 3">AB-CW4</strain>
    </source>
</reference>
<evidence type="ECO:0000313" key="3">
    <source>
        <dbReference type="Proteomes" id="UP001239019"/>
    </source>
</evidence>
<keyword evidence="1" id="KW-0812">Transmembrane</keyword>
<keyword evidence="1" id="KW-0472">Membrane</keyword>
<evidence type="ECO:0000313" key="2">
    <source>
        <dbReference type="EMBL" id="MDQ2070505.1"/>
    </source>
</evidence>
<accession>A0ABU0W901</accession>
<name>A0ABU0W901_9GAMM</name>
<keyword evidence="1" id="KW-1133">Transmembrane helix</keyword>
<dbReference type="PANTHER" id="PTHR31876">
    <property type="entry name" value="COV-LIKE PROTEIN 1"/>
    <property type="match status" value="1"/>
</dbReference>
<feature type="transmembrane region" description="Helical" evidence="1">
    <location>
        <begin position="52"/>
        <end position="73"/>
    </location>
</feature>
<dbReference type="EMBL" id="JAVDDT010000008">
    <property type="protein sequence ID" value="MDQ2070505.1"/>
    <property type="molecule type" value="Genomic_DNA"/>
</dbReference>
<sequence>MKRLTKLFFLGLATLLPAVFLLYLMLGLLFWAEHLLGQWLAVWLPAGWYLPGMGLIAGVLLVLLTGVLARSWIGPPVGRCLSRRIGRIPLIGRLYLTVRDVARRFSGERPTGFSAVVFVPESDDPAAGGRLGLVAERQPVACGVAGRALVAVYFPAPFQPGGELLFYPSDRLVDCDMSVDEAMSLILSGGLAAAPEVPAAGQGDNG</sequence>
<comment type="caution">
    <text evidence="2">The sequence shown here is derived from an EMBL/GenBank/DDBJ whole genome shotgun (WGS) entry which is preliminary data.</text>
</comment>
<protein>
    <submittedName>
        <fullName evidence="2">DUF502 domain-containing protein</fullName>
    </submittedName>
</protein>
<dbReference type="Proteomes" id="UP001239019">
    <property type="component" value="Unassembled WGS sequence"/>
</dbReference>
<gene>
    <name evidence="2" type="ORF">RBH19_11500</name>
</gene>
<dbReference type="Pfam" id="PF04367">
    <property type="entry name" value="DUF502"/>
    <property type="match status" value="1"/>
</dbReference>
<keyword evidence="3" id="KW-1185">Reference proteome</keyword>
<evidence type="ECO:0000256" key="1">
    <source>
        <dbReference type="SAM" id="Phobius"/>
    </source>
</evidence>
<proteinExistence type="predicted"/>